<evidence type="ECO:0000256" key="7">
    <source>
        <dbReference type="PROSITE-ProRule" id="PRU01373"/>
    </source>
</evidence>
<dbReference type="PANTHER" id="PTHR36699">
    <property type="entry name" value="LD-TRANSPEPTIDASE"/>
    <property type="match status" value="1"/>
</dbReference>
<dbReference type="InterPro" id="IPR038063">
    <property type="entry name" value="Transpep_catalytic_dom"/>
</dbReference>
<dbReference type="PROSITE" id="PS52029">
    <property type="entry name" value="LD_TPASE"/>
    <property type="match status" value="1"/>
</dbReference>
<dbReference type="GO" id="GO:0071555">
    <property type="term" value="P:cell wall organization"/>
    <property type="evidence" value="ECO:0007669"/>
    <property type="project" value="UniProtKB-UniRule"/>
</dbReference>
<evidence type="ECO:0000256" key="2">
    <source>
        <dbReference type="ARBA" id="ARBA00005992"/>
    </source>
</evidence>
<evidence type="ECO:0000256" key="5">
    <source>
        <dbReference type="ARBA" id="ARBA00022984"/>
    </source>
</evidence>
<dbReference type="GO" id="GO:0008360">
    <property type="term" value="P:regulation of cell shape"/>
    <property type="evidence" value="ECO:0007669"/>
    <property type="project" value="UniProtKB-UniRule"/>
</dbReference>
<comment type="pathway">
    <text evidence="1 7">Cell wall biogenesis; peptidoglycan biosynthesis.</text>
</comment>
<dbReference type="CDD" id="cd16913">
    <property type="entry name" value="YkuD_like"/>
    <property type="match status" value="1"/>
</dbReference>
<keyword evidence="6 7" id="KW-0961">Cell wall biogenesis/degradation</keyword>
<dbReference type="AlphaFoldDB" id="A0A7X6JX53"/>
<dbReference type="UniPathway" id="UPA00219"/>
<comment type="caution">
    <text evidence="10">The sequence shown here is derived from an EMBL/GenBank/DDBJ whole genome shotgun (WGS) entry which is preliminary data.</text>
</comment>
<dbReference type="GO" id="GO:0016740">
    <property type="term" value="F:transferase activity"/>
    <property type="evidence" value="ECO:0007669"/>
    <property type="project" value="UniProtKB-KW"/>
</dbReference>
<keyword evidence="5 7" id="KW-0573">Peptidoglycan synthesis</keyword>
<dbReference type="PANTHER" id="PTHR36699:SF1">
    <property type="entry name" value="L,D-TRANSPEPTIDASE YAFK-RELATED"/>
    <property type="match status" value="1"/>
</dbReference>
<evidence type="ECO:0000313" key="10">
    <source>
        <dbReference type="EMBL" id="NKX45162.1"/>
    </source>
</evidence>
<keyword evidence="11" id="KW-1185">Reference proteome</keyword>
<dbReference type="Proteomes" id="UP000526408">
    <property type="component" value="Unassembled WGS sequence"/>
</dbReference>
<dbReference type="PROSITE" id="PS51257">
    <property type="entry name" value="PROKAR_LIPOPROTEIN"/>
    <property type="match status" value="1"/>
</dbReference>
<evidence type="ECO:0000256" key="4">
    <source>
        <dbReference type="ARBA" id="ARBA00022960"/>
    </source>
</evidence>
<evidence type="ECO:0000256" key="3">
    <source>
        <dbReference type="ARBA" id="ARBA00022679"/>
    </source>
</evidence>
<dbReference type="Gene3D" id="2.40.440.10">
    <property type="entry name" value="L,D-transpeptidase catalytic domain-like"/>
    <property type="match status" value="1"/>
</dbReference>
<feature type="chain" id="PRO_5031234494" evidence="8">
    <location>
        <begin position="22"/>
        <end position="168"/>
    </location>
</feature>
<dbReference type="GO" id="GO:0009252">
    <property type="term" value="P:peptidoglycan biosynthetic process"/>
    <property type="evidence" value="ECO:0007669"/>
    <property type="project" value="UniProtKB-UniPathway"/>
</dbReference>
<name>A0A7X6JX53_9RHOB</name>
<evidence type="ECO:0000256" key="6">
    <source>
        <dbReference type="ARBA" id="ARBA00023316"/>
    </source>
</evidence>
<keyword evidence="8" id="KW-0732">Signal</keyword>
<dbReference type="InterPro" id="IPR005490">
    <property type="entry name" value="LD_TPept_cat_dom"/>
</dbReference>
<feature type="active site" description="Nucleophile" evidence="7">
    <location>
        <position position="143"/>
    </location>
</feature>
<feature type="signal peptide" evidence="8">
    <location>
        <begin position="1"/>
        <end position="21"/>
    </location>
</feature>
<feature type="active site" description="Proton donor/acceptor" evidence="7">
    <location>
        <position position="127"/>
    </location>
</feature>
<gene>
    <name evidence="10" type="ORF">HCU73_11210</name>
</gene>
<evidence type="ECO:0000313" key="11">
    <source>
        <dbReference type="Proteomes" id="UP000526408"/>
    </source>
</evidence>
<comment type="similarity">
    <text evidence="2">Belongs to the YkuD family.</text>
</comment>
<accession>A0A7X6JX53</accession>
<feature type="domain" description="L,D-TPase catalytic" evidence="9">
    <location>
        <begin position="37"/>
        <end position="167"/>
    </location>
</feature>
<dbReference type="GO" id="GO:0004180">
    <property type="term" value="F:carboxypeptidase activity"/>
    <property type="evidence" value="ECO:0007669"/>
    <property type="project" value="UniProtKB-ARBA"/>
</dbReference>
<protein>
    <submittedName>
        <fullName evidence="10">L,D-transpeptidase family protein</fullName>
    </submittedName>
</protein>
<evidence type="ECO:0000259" key="9">
    <source>
        <dbReference type="PROSITE" id="PS52029"/>
    </source>
</evidence>
<evidence type="ECO:0000256" key="1">
    <source>
        <dbReference type="ARBA" id="ARBA00004752"/>
    </source>
</evidence>
<keyword evidence="4 7" id="KW-0133">Cell shape</keyword>
<organism evidence="10 11">
    <name type="scientific">Roseicyclus persicicus</name>
    <dbReference type="NCBI Taxonomy" id="2650661"/>
    <lineage>
        <taxon>Bacteria</taxon>
        <taxon>Pseudomonadati</taxon>
        <taxon>Pseudomonadota</taxon>
        <taxon>Alphaproteobacteria</taxon>
        <taxon>Rhodobacterales</taxon>
        <taxon>Roseobacteraceae</taxon>
        <taxon>Roseicyclus</taxon>
    </lineage>
</organism>
<dbReference type="SUPFAM" id="SSF141523">
    <property type="entry name" value="L,D-transpeptidase catalytic domain-like"/>
    <property type="match status" value="1"/>
</dbReference>
<reference evidence="10 11" key="1">
    <citation type="submission" date="2020-04" db="EMBL/GenBank/DDBJ databases">
        <authorList>
            <person name="Yoon J."/>
        </authorList>
    </citation>
    <scope>NUCLEOTIDE SEQUENCE [LARGE SCALE GENOMIC DNA]</scope>
    <source>
        <strain evidence="10 11">KMU-115</strain>
    </source>
</reference>
<proteinExistence type="inferred from homology"/>
<evidence type="ECO:0000256" key="8">
    <source>
        <dbReference type="SAM" id="SignalP"/>
    </source>
</evidence>
<sequence>MSPVFTRRTTLCLLGSTAAVAACEPSRFITYDGPEVTRVEVHKSSRQMFLLNHETVLEGYDIALGFAPQGHKTTEGDGRTPEGRYHIDRRNPNSAFYLSIGISYPNEEDRAQARERGVSPGGDIFIHGTPNPWRNRGDWTAGCIAVSNREMRHIYAAVRDGTVIDIYA</sequence>
<keyword evidence="3" id="KW-0808">Transferase</keyword>
<dbReference type="RefSeq" id="WP_168623545.1">
    <property type="nucleotide sequence ID" value="NZ_JAAZQQ010000003.1"/>
</dbReference>
<dbReference type="EMBL" id="JAAZQQ010000003">
    <property type="protein sequence ID" value="NKX45162.1"/>
    <property type="molecule type" value="Genomic_DNA"/>
</dbReference>
<dbReference type="Pfam" id="PF03734">
    <property type="entry name" value="YkuD"/>
    <property type="match status" value="1"/>
</dbReference>